<dbReference type="AlphaFoldDB" id="A0A078KRR6"/>
<dbReference type="HOGENOM" id="CLU_031285_10_1_9"/>
<keyword evidence="3" id="KW-0732">Signal</keyword>
<evidence type="ECO:0000256" key="2">
    <source>
        <dbReference type="ARBA" id="ARBA00022448"/>
    </source>
</evidence>
<dbReference type="PATRIC" id="fig|29343.3.peg.2094"/>
<evidence type="ECO:0000256" key="3">
    <source>
        <dbReference type="ARBA" id="ARBA00022729"/>
    </source>
</evidence>
<dbReference type="Gene3D" id="3.40.190.10">
    <property type="entry name" value="Periplasmic binding protein-like II"/>
    <property type="match status" value="2"/>
</dbReference>
<dbReference type="PANTHER" id="PTHR30061:SF50">
    <property type="entry name" value="MALTOSE_MALTODEXTRIN-BINDING PERIPLASMIC PROTEIN"/>
    <property type="match status" value="1"/>
</dbReference>
<dbReference type="STRING" id="29343.CCDG5_1991"/>
<dbReference type="GO" id="GO:1901982">
    <property type="term" value="F:maltose binding"/>
    <property type="evidence" value="ECO:0007669"/>
    <property type="project" value="TreeGrafter"/>
</dbReference>
<dbReference type="InterPro" id="IPR006059">
    <property type="entry name" value="SBP"/>
</dbReference>
<dbReference type="GO" id="GO:0015768">
    <property type="term" value="P:maltose transport"/>
    <property type="evidence" value="ECO:0007669"/>
    <property type="project" value="TreeGrafter"/>
</dbReference>
<gene>
    <name evidence="4" type="ORF">CCDG5_1991</name>
</gene>
<dbReference type="GO" id="GO:0055052">
    <property type="term" value="C:ATP-binding cassette (ABC) transporter complex, substrate-binding subunit-containing"/>
    <property type="evidence" value="ECO:0007669"/>
    <property type="project" value="TreeGrafter"/>
</dbReference>
<evidence type="ECO:0000313" key="4">
    <source>
        <dbReference type="EMBL" id="CDZ25083.1"/>
    </source>
</evidence>
<sequence>MKKRVDEKNEKSIALVLTAAMMLTVTTAGCSNKNSSSSAASSSSSDSGPSGTLTVWDWSDVYKSEYRKAIDPVLEKFKKNYPNVTLTTEAIANDDIRTKLLTALAANNGPDVAYIDGQNLAEFVTTGTLTPLDSYVEKWGQASDYPENIWKTVQFDGKVYGIPGDGDVRTLIYRKDLFEKAGISNPPKTWSELEDAAKKLTQRDSSGNTTVWGFALNGGDSEHTTMRSLPWIWDLGGDIMDESGKPTLTNDAVVKTLEFMNKLVNVDKVAPPNSYMNTKKEVAKLINGGQAAMAIVGSWEWNSDASFLKNENLKDKFASAPIPLPDGATVTNSYTAAGYGTWVIFEKCALKDAAWSWIDYCTTSEHMVDIFQYGTGNLGLRKSAVKDPVFTSNDAFKSFVDVMPYARARSNSQYYDLISSQYRAAVQKVLMKKATPAQALADAQKAAESQAK</sequence>
<dbReference type="CDD" id="cd13585">
    <property type="entry name" value="PBP2_TMBP_like"/>
    <property type="match status" value="1"/>
</dbReference>
<comment type="similarity">
    <text evidence="1">Belongs to the bacterial solute-binding protein 1 family.</text>
</comment>
<dbReference type="Proteomes" id="UP000032431">
    <property type="component" value="Chromosome I"/>
</dbReference>
<dbReference type="PROSITE" id="PS51257">
    <property type="entry name" value="PROKAR_LIPOPROTEIN"/>
    <property type="match status" value="1"/>
</dbReference>
<dbReference type="PANTHER" id="PTHR30061">
    <property type="entry name" value="MALTOSE-BINDING PERIPLASMIC PROTEIN"/>
    <property type="match status" value="1"/>
</dbReference>
<keyword evidence="5" id="KW-1185">Reference proteome</keyword>
<dbReference type="EMBL" id="LM995447">
    <property type="protein sequence ID" value="CDZ25083.1"/>
    <property type="molecule type" value="Genomic_DNA"/>
</dbReference>
<reference evidence="5" key="1">
    <citation type="submission" date="2014-07" db="EMBL/GenBank/DDBJ databases">
        <authorList>
            <person name="Wibberg D."/>
        </authorList>
    </citation>
    <scope>NUCLEOTIDE SEQUENCE [LARGE SCALE GENOMIC DNA]</scope>
    <source>
        <strain evidence="5">DG5</strain>
    </source>
</reference>
<dbReference type="KEGG" id="ccel:CCDG5_1991"/>
<dbReference type="OrthoDB" id="2060074at2"/>
<dbReference type="SUPFAM" id="SSF53850">
    <property type="entry name" value="Periplasmic binding protein-like II"/>
    <property type="match status" value="1"/>
</dbReference>
<dbReference type="Pfam" id="PF01547">
    <property type="entry name" value="SBP_bac_1"/>
    <property type="match status" value="1"/>
</dbReference>
<protein>
    <submittedName>
        <fullName evidence="4">Putative secreted protein</fullName>
    </submittedName>
</protein>
<accession>A0A078KRR6</accession>
<dbReference type="GO" id="GO:0042956">
    <property type="term" value="P:maltodextrin transmembrane transport"/>
    <property type="evidence" value="ECO:0007669"/>
    <property type="project" value="TreeGrafter"/>
</dbReference>
<proteinExistence type="inferred from homology"/>
<keyword evidence="2" id="KW-0813">Transport</keyword>
<name>A0A078KRR6_9FIRM</name>
<evidence type="ECO:0000256" key="1">
    <source>
        <dbReference type="ARBA" id="ARBA00008520"/>
    </source>
</evidence>
<organism evidence="4 5">
    <name type="scientific">[Clostridium] cellulosi</name>
    <dbReference type="NCBI Taxonomy" id="29343"/>
    <lineage>
        <taxon>Bacteria</taxon>
        <taxon>Bacillati</taxon>
        <taxon>Bacillota</taxon>
        <taxon>Clostridia</taxon>
        <taxon>Eubacteriales</taxon>
        <taxon>Oscillospiraceae</taxon>
        <taxon>Oscillospiraceae incertae sedis</taxon>
    </lineage>
</organism>
<evidence type="ECO:0000313" key="5">
    <source>
        <dbReference type="Proteomes" id="UP000032431"/>
    </source>
</evidence>